<dbReference type="PANTHER" id="PTHR22880">
    <property type="entry name" value="FALZ-RELATED BROMODOMAIN-CONTAINING PROTEINS"/>
    <property type="match status" value="1"/>
</dbReference>
<dbReference type="Proteomes" id="UP000821853">
    <property type="component" value="Chromosome 5"/>
</dbReference>
<dbReference type="VEuPathDB" id="VectorBase:HLOH_052572"/>
<dbReference type="PROSITE" id="PS50014">
    <property type="entry name" value="BROMODOMAIN_2"/>
    <property type="match status" value="1"/>
</dbReference>
<evidence type="ECO:0000313" key="5">
    <source>
        <dbReference type="Proteomes" id="UP000821853"/>
    </source>
</evidence>
<protein>
    <recommendedName>
        <fullName evidence="3">Bromo domain-containing protein</fullName>
    </recommendedName>
</protein>
<dbReference type="GO" id="GO:0006338">
    <property type="term" value="P:chromatin remodeling"/>
    <property type="evidence" value="ECO:0007669"/>
    <property type="project" value="TreeGrafter"/>
</dbReference>
<dbReference type="GO" id="GO:0005634">
    <property type="term" value="C:nucleus"/>
    <property type="evidence" value="ECO:0007669"/>
    <property type="project" value="TreeGrafter"/>
</dbReference>
<dbReference type="EMBL" id="JABSTR010000007">
    <property type="protein sequence ID" value="KAH9374864.1"/>
    <property type="molecule type" value="Genomic_DNA"/>
</dbReference>
<dbReference type="InterPro" id="IPR001487">
    <property type="entry name" value="Bromodomain"/>
</dbReference>
<evidence type="ECO:0000256" key="2">
    <source>
        <dbReference type="PROSITE-ProRule" id="PRU00035"/>
    </source>
</evidence>
<dbReference type="InterPro" id="IPR036427">
    <property type="entry name" value="Bromodomain-like_sf"/>
</dbReference>
<evidence type="ECO:0000256" key="1">
    <source>
        <dbReference type="ARBA" id="ARBA00023117"/>
    </source>
</evidence>
<sequence length="225" mass="25895">MTTLPLELVSFLGFSARWPGEPKRAKISACPVSDRPIEKPIKRLSAATKQHSYKPRGNFAEQMKYCGAILKELLVSELAWPFGEPVDAQLLGWRDYHEIIKHPMDMGTVEQKMDNREYDSPDAFAEDMRLIFTNCYRHNPAEHEVVDMAHKIETLLELRYAKRWPMSPRRKSGCRRRGQKMLTRTVAGPRSPNRVTVRLVTRTTGERNSRRSCSNCTSDSASCRR</sequence>
<keyword evidence="1 2" id="KW-0103">Bromodomain</keyword>
<dbReference type="GO" id="GO:0000785">
    <property type="term" value="C:chromatin"/>
    <property type="evidence" value="ECO:0007669"/>
    <property type="project" value="TreeGrafter"/>
</dbReference>
<dbReference type="AlphaFoldDB" id="A0A9J6GK81"/>
<dbReference type="SUPFAM" id="SSF47370">
    <property type="entry name" value="Bromodomain"/>
    <property type="match status" value="1"/>
</dbReference>
<accession>A0A9J6GK81</accession>
<dbReference type="Gene3D" id="1.20.920.10">
    <property type="entry name" value="Bromodomain-like"/>
    <property type="match status" value="1"/>
</dbReference>
<evidence type="ECO:0000313" key="4">
    <source>
        <dbReference type="EMBL" id="KAH9374864.1"/>
    </source>
</evidence>
<dbReference type="InterPro" id="IPR050935">
    <property type="entry name" value="Bromo_chromatin_reader"/>
</dbReference>
<comment type="caution">
    <text evidence="4">The sequence shown here is derived from an EMBL/GenBank/DDBJ whole genome shotgun (WGS) entry which is preliminary data.</text>
</comment>
<feature type="domain" description="Bromo" evidence="3">
    <location>
        <begin position="74"/>
        <end position="146"/>
    </location>
</feature>
<dbReference type="PRINTS" id="PR00503">
    <property type="entry name" value="BROMODOMAIN"/>
</dbReference>
<gene>
    <name evidence="4" type="ORF">HPB48_015302</name>
</gene>
<keyword evidence="5" id="KW-1185">Reference proteome</keyword>
<dbReference type="SMART" id="SM00297">
    <property type="entry name" value="BROMO"/>
    <property type="match status" value="1"/>
</dbReference>
<proteinExistence type="predicted"/>
<reference evidence="4 5" key="1">
    <citation type="journal article" date="2020" name="Cell">
        <title>Large-Scale Comparative Analyses of Tick Genomes Elucidate Their Genetic Diversity and Vector Capacities.</title>
        <authorList>
            <consortium name="Tick Genome and Microbiome Consortium (TIGMIC)"/>
            <person name="Jia N."/>
            <person name="Wang J."/>
            <person name="Shi W."/>
            <person name="Du L."/>
            <person name="Sun Y."/>
            <person name="Zhan W."/>
            <person name="Jiang J.F."/>
            <person name="Wang Q."/>
            <person name="Zhang B."/>
            <person name="Ji P."/>
            <person name="Bell-Sakyi L."/>
            <person name="Cui X.M."/>
            <person name="Yuan T.T."/>
            <person name="Jiang B.G."/>
            <person name="Yang W.F."/>
            <person name="Lam T.T."/>
            <person name="Chang Q.C."/>
            <person name="Ding S.J."/>
            <person name="Wang X.J."/>
            <person name="Zhu J.G."/>
            <person name="Ruan X.D."/>
            <person name="Zhao L."/>
            <person name="Wei J.T."/>
            <person name="Ye R.Z."/>
            <person name="Que T.C."/>
            <person name="Du C.H."/>
            <person name="Zhou Y.H."/>
            <person name="Cheng J.X."/>
            <person name="Dai P.F."/>
            <person name="Guo W.B."/>
            <person name="Han X.H."/>
            <person name="Huang E.J."/>
            <person name="Li L.F."/>
            <person name="Wei W."/>
            <person name="Gao Y.C."/>
            <person name="Liu J.Z."/>
            <person name="Shao H.Z."/>
            <person name="Wang X."/>
            <person name="Wang C.C."/>
            <person name="Yang T.C."/>
            <person name="Huo Q.B."/>
            <person name="Li W."/>
            <person name="Chen H.Y."/>
            <person name="Chen S.E."/>
            <person name="Zhou L.G."/>
            <person name="Ni X.B."/>
            <person name="Tian J.H."/>
            <person name="Sheng Y."/>
            <person name="Liu T."/>
            <person name="Pan Y.S."/>
            <person name="Xia L.Y."/>
            <person name="Li J."/>
            <person name="Zhao F."/>
            <person name="Cao W.C."/>
        </authorList>
    </citation>
    <scope>NUCLEOTIDE SEQUENCE [LARGE SCALE GENOMIC DNA]</scope>
    <source>
        <strain evidence="4">HaeL-2018</strain>
    </source>
</reference>
<dbReference type="GO" id="GO:0006355">
    <property type="term" value="P:regulation of DNA-templated transcription"/>
    <property type="evidence" value="ECO:0007669"/>
    <property type="project" value="TreeGrafter"/>
</dbReference>
<dbReference type="OrthoDB" id="21449at2759"/>
<evidence type="ECO:0000259" key="3">
    <source>
        <dbReference type="PROSITE" id="PS50014"/>
    </source>
</evidence>
<dbReference type="PANTHER" id="PTHR22880:SF225">
    <property type="entry name" value="BROMODOMAIN-CONTAINING PROTEIN BET-1-RELATED"/>
    <property type="match status" value="1"/>
</dbReference>
<organism evidence="4 5">
    <name type="scientific">Haemaphysalis longicornis</name>
    <name type="common">Bush tick</name>
    <dbReference type="NCBI Taxonomy" id="44386"/>
    <lineage>
        <taxon>Eukaryota</taxon>
        <taxon>Metazoa</taxon>
        <taxon>Ecdysozoa</taxon>
        <taxon>Arthropoda</taxon>
        <taxon>Chelicerata</taxon>
        <taxon>Arachnida</taxon>
        <taxon>Acari</taxon>
        <taxon>Parasitiformes</taxon>
        <taxon>Ixodida</taxon>
        <taxon>Ixodoidea</taxon>
        <taxon>Ixodidae</taxon>
        <taxon>Haemaphysalinae</taxon>
        <taxon>Haemaphysalis</taxon>
    </lineage>
</organism>
<dbReference type="Pfam" id="PF00439">
    <property type="entry name" value="Bromodomain"/>
    <property type="match status" value="1"/>
</dbReference>
<name>A0A9J6GK81_HAELO</name>